<dbReference type="Proteomes" id="UP000823388">
    <property type="component" value="Chromosome 2K"/>
</dbReference>
<feature type="compositionally biased region" description="Pro residues" evidence="1">
    <location>
        <begin position="37"/>
        <end position="48"/>
    </location>
</feature>
<feature type="compositionally biased region" description="Basic and acidic residues" evidence="1">
    <location>
        <begin position="412"/>
        <end position="430"/>
    </location>
</feature>
<feature type="compositionally biased region" description="Polar residues" evidence="1">
    <location>
        <begin position="263"/>
        <end position="281"/>
    </location>
</feature>
<protein>
    <submittedName>
        <fullName evidence="2">Uncharacterized protein</fullName>
    </submittedName>
</protein>
<proteinExistence type="predicted"/>
<dbReference type="PANTHER" id="PTHR46741:SF2">
    <property type="entry name" value="RIBOSOMAL PROTEIN L34AE"/>
    <property type="match status" value="1"/>
</dbReference>
<feature type="region of interest" description="Disordered" evidence="1">
    <location>
        <begin position="384"/>
        <end position="440"/>
    </location>
</feature>
<organism evidence="2 3">
    <name type="scientific">Panicum virgatum</name>
    <name type="common">Blackwell switchgrass</name>
    <dbReference type="NCBI Taxonomy" id="38727"/>
    <lineage>
        <taxon>Eukaryota</taxon>
        <taxon>Viridiplantae</taxon>
        <taxon>Streptophyta</taxon>
        <taxon>Embryophyta</taxon>
        <taxon>Tracheophyta</taxon>
        <taxon>Spermatophyta</taxon>
        <taxon>Magnoliopsida</taxon>
        <taxon>Liliopsida</taxon>
        <taxon>Poales</taxon>
        <taxon>Poaceae</taxon>
        <taxon>PACMAD clade</taxon>
        <taxon>Panicoideae</taxon>
        <taxon>Panicodae</taxon>
        <taxon>Paniceae</taxon>
        <taxon>Panicinae</taxon>
        <taxon>Panicum</taxon>
        <taxon>Panicum sect. Hiantes</taxon>
    </lineage>
</organism>
<dbReference type="InterPro" id="IPR012870">
    <property type="entry name" value="DUF1666"/>
</dbReference>
<comment type="caution">
    <text evidence="2">The sequence shown here is derived from an EMBL/GenBank/DDBJ whole genome shotgun (WGS) entry which is preliminary data.</text>
</comment>
<evidence type="ECO:0000313" key="3">
    <source>
        <dbReference type="Proteomes" id="UP000823388"/>
    </source>
</evidence>
<feature type="region of interest" description="Disordered" evidence="1">
    <location>
        <begin position="263"/>
        <end position="369"/>
    </location>
</feature>
<gene>
    <name evidence="2" type="ORF">PVAP13_2KG306900</name>
</gene>
<dbReference type="AlphaFoldDB" id="A0A8T0WC06"/>
<sequence>MVVATTHNYQFLTERDFRGFVREPEAITVRVQESFMPPSPSSPPPPPPEQHEERPVVSIVPRGGGFLTERDFQPADEPDDLRDRVASPETRTPTRSRNPADEPDVCESVASSGKRTPSRSRKPANSRDACESVASSGKRTPSRSRKPANSPDVCESVAASAKTTPLQTRKPASSPSAASRGSAVGARMSFASEFSGFGDSDSESSASDGYSVKDLVVESDSDWFLSETDFPASARDSGNLKNYKAKMLKAIEALEAAATLEQSYQDSATTVSPGSVGQGSPDTIPDGSPKFPEDMWSRSPSPDVEYKEDEEKVSREAEAQSDEDVGMSDDEHSTKGKKMESAPVYDLAPVADNSMDHSEKETITLNDYPGAAISETLKSPEAVSAKELAAVSSDQVAGPANRSPEPSEKEDDGSVDHLFEHRSDDRRETASESGQSYEIVFDDKRRLEPLETGFVGTNDHSHELISDVWKDIISRNDQTPAVAYANEGGLDAAEEEFVGRNDRSNELTSYEKKVTFSAKNDQSFAVFSDEKSIPEAQEEKFSVSDNRNGVVPDSKNIPETREDEEEASANDYMDDAARQAYISVTGKAKIYDEEGDDPEVNWKDLTEEEEDELESLWEHQDLIEQLKLELKKVRSIGLPTILEESETPKAPMEDLKPWRIDAKFLREDPMDELNKFYKSYRERMRKFDILCYQKMYAIDFLQLRGPQQSASSLKSLSPTMTSILSHNFRSSSRRRSPEDPSERFLKELRYDLETVYVGQMCLSWEFLRWQYEQARDLPESDPYHSHQYNQVAGEFQQFQVVVQRFVEDESFKGPRLPNYINNRCVLRNLLQVPVIKV</sequence>
<feature type="compositionally biased region" description="Basic and acidic residues" evidence="1">
    <location>
        <begin position="329"/>
        <end position="340"/>
    </location>
</feature>
<name>A0A8T0WC06_PANVG</name>
<dbReference type="EMBL" id="CM029039">
    <property type="protein sequence ID" value="KAG2643406.1"/>
    <property type="molecule type" value="Genomic_DNA"/>
</dbReference>
<feature type="compositionally biased region" description="Acidic residues" evidence="1">
    <location>
        <begin position="319"/>
        <end position="328"/>
    </location>
</feature>
<accession>A0A8T0WC06</accession>
<evidence type="ECO:0000313" key="2">
    <source>
        <dbReference type="EMBL" id="KAG2643406.1"/>
    </source>
</evidence>
<evidence type="ECO:0000256" key="1">
    <source>
        <dbReference type="SAM" id="MobiDB-lite"/>
    </source>
</evidence>
<keyword evidence="3" id="KW-1185">Reference proteome</keyword>
<reference evidence="2" key="1">
    <citation type="submission" date="2020-05" db="EMBL/GenBank/DDBJ databases">
        <title>WGS assembly of Panicum virgatum.</title>
        <authorList>
            <person name="Lovell J.T."/>
            <person name="Jenkins J."/>
            <person name="Shu S."/>
            <person name="Juenger T.E."/>
            <person name="Schmutz J."/>
        </authorList>
    </citation>
    <scope>NUCLEOTIDE SEQUENCE</scope>
    <source>
        <strain evidence="2">AP13</strain>
    </source>
</reference>
<feature type="compositionally biased region" description="Basic and acidic residues" evidence="1">
    <location>
        <begin position="309"/>
        <end position="318"/>
    </location>
</feature>
<feature type="region of interest" description="Disordered" evidence="1">
    <location>
        <begin position="31"/>
        <end position="184"/>
    </location>
</feature>
<dbReference type="PANTHER" id="PTHR46741">
    <property type="entry name" value="OS09G0413600 PROTEIN"/>
    <property type="match status" value="1"/>
</dbReference>
<feature type="region of interest" description="Disordered" evidence="1">
    <location>
        <begin position="535"/>
        <end position="569"/>
    </location>
</feature>
<feature type="compositionally biased region" description="Low complexity" evidence="1">
    <location>
        <begin position="171"/>
        <end position="184"/>
    </location>
</feature>
<dbReference type="Pfam" id="PF07891">
    <property type="entry name" value="DUF1666"/>
    <property type="match status" value="1"/>
</dbReference>